<keyword evidence="7" id="KW-1185">Reference proteome</keyword>
<dbReference type="InterPro" id="IPR050109">
    <property type="entry name" value="HTH-type_TetR-like_transc_reg"/>
</dbReference>
<evidence type="ECO:0000313" key="7">
    <source>
        <dbReference type="Proteomes" id="UP000034196"/>
    </source>
</evidence>
<dbReference type="InterPro" id="IPR039536">
    <property type="entry name" value="TetR_C_Proteobacteria"/>
</dbReference>
<dbReference type="Pfam" id="PF14246">
    <property type="entry name" value="TetR_C_7"/>
    <property type="match status" value="1"/>
</dbReference>
<evidence type="ECO:0000259" key="5">
    <source>
        <dbReference type="PROSITE" id="PS50977"/>
    </source>
</evidence>
<name>A0A1J4NKK0_9ACTN</name>
<dbReference type="PROSITE" id="PS50977">
    <property type="entry name" value="HTH_TETR_2"/>
    <property type="match status" value="1"/>
</dbReference>
<keyword evidence="3" id="KW-0804">Transcription</keyword>
<dbReference type="GO" id="GO:0003700">
    <property type="term" value="F:DNA-binding transcription factor activity"/>
    <property type="evidence" value="ECO:0007669"/>
    <property type="project" value="TreeGrafter"/>
</dbReference>
<organism evidence="6 7">
    <name type="scientific">Streptomyces mangrovisoli</name>
    <dbReference type="NCBI Taxonomy" id="1428628"/>
    <lineage>
        <taxon>Bacteria</taxon>
        <taxon>Bacillati</taxon>
        <taxon>Actinomycetota</taxon>
        <taxon>Actinomycetes</taxon>
        <taxon>Kitasatosporales</taxon>
        <taxon>Streptomycetaceae</taxon>
        <taxon>Streptomyces</taxon>
    </lineage>
</organism>
<dbReference type="Pfam" id="PF00440">
    <property type="entry name" value="TetR_N"/>
    <property type="match status" value="1"/>
</dbReference>
<keyword evidence="2 4" id="KW-0238">DNA-binding</keyword>
<dbReference type="PANTHER" id="PTHR30055">
    <property type="entry name" value="HTH-TYPE TRANSCRIPTIONAL REGULATOR RUTR"/>
    <property type="match status" value="1"/>
</dbReference>
<gene>
    <name evidence="6" type="ORF">WN71_037200</name>
</gene>
<protein>
    <recommendedName>
        <fullName evidence="5">HTH tetR-type domain-containing protein</fullName>
    </recommendedName>
</protein>
<dbReference type="STRING" id="1428628.WN71_037200"/>
<dbReference type="PROSITE" id="PS01081">
    <property type="entry name" value="HTH_TETR_1"/>
    <property type="match status" value="1"/>
</dbReference>
<feature type="domain" description="HTH tetR-type" evidence="5">
    <location>
        <begin position="12"/>
        <end position="72"/>
    </location>
</feature>
<dbReference type="GO" id="GO:0000976">
    <property type="term" value="F:transcription cis-regulatory region binding"/>
    <property type="evidence" value="ECO:0007669"/>
    <property type="project" value="TreeGrafter"/>
</dbReference>
<dbReference type="InterPro" id="IPR023772">
    <property type="entry name" value="DNA-bd_HTH_TetR-type_CS"/>
</dbReference>
<feature type="DNA-binding region" description="H-T-H motif" evidence="4">
    <location>
        <begin position="35"/>
        <end position="54"/>
    </location>
</feature>
<reference evidence="6" key="1">
    <citation type="submission" date="2016-10" db="EMBL/GenBank/DDBJ databases">
        <title>Genome sequence of Streptomyces mangrovisoli MUSC 149.</title>
        <authorList>
            <person name="Lee L.-H."/>
            <person name="Ser H.-L."/>
        </authorList>
    </citation>
    <scope>NUCLEOTIDE SEQUENCE [LARGE SCALE GENOMIC DNA]</scope>
    <source>
        <strain evidence="6">MUSC 149</strain>
    </source>
</reference>
<dbReference type="AlphaFoldDB" id="A0A1J4NKK0"/>
<dbReference type="FunFam" id="1.10.10.60:FF:000141">
    <property type="entry name" value="TetR family transcriptional regulator"/>
    <property type="match status" value="1"/>
</dbReference>
<dbReference type="InterPro" id="IPR009057">
    <property type="entry name" value="Homeodomain-like_sf"/>
</dbReference>
<keyword evidence="1" id="KW-0805">Transcription regulation</keyword>
<dbReference type="InterPro" id="IPR001647">
    <property type="entry name" value="HTH_TetR"/>
</dbReference>
<dbReference type="Gene3D" id="1.10.357.10">
    <property type="entry name" value="Tetracycline Repressor, domain 2"/>
    <property type="match status" value="1"/>
</dbReference>
<evidence type="ECO:0000313" key="6">
    <source>
        <dbReference type="EMBL" id="OIJ62847.1"/>
    </source>
</evidence>
<dbReference type="GO" id="GO:0045892">
    <property type="term" value="P:negative regulation of DNA-templated transcription"/>
    <property type="evidence" value="ECO:0007669"/>
    <property type="project" value="UniProtKB-ARBA"/>
</dbReference>
<comment type="caution">
    <text evidence="6">The sequence shown here is derived from an EMBL/GenBank/DDBJ whole genome shotgun (WGS) entry which is preliminary data.</text>
</comment>
<evidence type="ECO:0000256" key="3">
    <source>
        <dbReference type="ARBA" id="ARBA00023163"/>
    </source>
</evidence>
<dbReference type="EMBL" id="LAVA02000127">
    <property type="protein sequence ID" value="OIJ62847.1"/>
    <property type="molecule type" value="Genomic_DNA"/>
</dbReference>
<proteinExistence type="predicted"/>
<dbReference type="SUPFAM" id="SSF46689">
    <property type="entry name" value="Homeodomain-like"/>
    <property type="match status" value="1"/>
</dbReference>
<evidence type="ECO:0000256" key="4">
    <source>
        <dbReference type="PROSITE-ProRule" id="PRU00335"/>
    </source>
</evidence>
<dbReference type="PANTHER" id="PTHR30055:SF146">
    <property type="entry name" value="HTH-TYPE TRANSCRIPTIONAL DUAL REGULATOR CECR"/>
    <property type="match status" value="1"/>
</dbReference>
<dbReference type="Proteomes" id="UP000034196">
    <property type="component" value="Unassembled WGS sequence"/>
</dbReference>
<evidence type="ECO:0000256" key="1">
    <source>
        <dbReference type="ARBA" id="ARBA00023015"/>
    </source>
</evidence>
<accession>A0A1J4NKK0</accession>
<dbReference type="PRINTS" id="PR00455">
    <property type="entry name" value="HTHTETR"/>
</dbReference>
<evidence type="ECO:0000256" key="2">
    <source>
        <dbReference type="ARBA" id="ARBA00023125"/>
    </source>
</evidence>
<sequence>MTEQTYVRKEAPGKREAALDAAVELFLSGGFDRTTMDAVAARAGVSKTTVYTYFGDKFGLFRAVTERAGAALDLDLDRAVLASADDPEDRLAHIFFKVLEATSAPQYLAFVRVMAAESSRYPELVDTVSSLGVPHAVDVVETTLREDAVRHGYTLPDPQAYAGLFIRMAAASVQMDALLALGETYGAVFLRELARWTAVVFLRSLRNGEAGPLPRVPEGAGGVFSWGPRVSP</sequence>
<dbReference type="OrthoDB" id="7186128at2"/>
<dbReference type="RefSeq" id="WP_052743111.1">
    <property type="nucleotide sequence ID" value="NZ_LAVA02000127.1"/>
</dbReference>